<keyword evidence="1" id="KW-1133">Transmembrane helix</keyword>
<dbReference type="Proteomes" id="UP000178089">
    <property type="component" value="Unassembled WGS sequence"/>
</dbReference>
<protein>
    <submittedName>
        <fullName evidence="2">Uncharacterized protein</fullName>
    </submittedName>
</protein>
<dbReference type="STRING" id="1802315.A3F51_02215"/>
<reference evidence="2 3" key="1">
    <citation type="journal article" date="2016" name="Nat. Commun.">
        <title>Thousands of microbial genomes shed light on interconnected biogeochemical processes in an aquifer system.</title>
        <authorList>
            <person name="Anantharaman K."/>
            <person name="Brown C.T."/>
            <person name="Hug L.A."/>
            <person name="Sharon I."/>
            <person name="Castelle C.J."/>
            <person name="Probst A.J."/>
            <person name="Thomas B.C."/>
            <person name="Singh A."/>
            <person name="Wilkins M.J."/>
            <person name="Karaoz U."/>
            <person name="Brodie E.L."/>
            <person name="Williams K.H."/>
            <person name="Hubbard S.S."/>
            <person name="Banfield J.F."/>
        </authorList>
    </citation>
    <scope>NUCLEOTIDE SEQUENCE [LARGE SCALE GENOMIC DNA]</scope>
</reference>
<keyword evidence="1" id="KW-0812">Transmembrane</keyword>
<feature type="transmembrane region" description="Helical" evidence="1">
    <location>
        <begin position="6"/>
        <end position="23"/>
    </location>
</feature>
<dbReference type="EMBL" id="MHRT01000007">
    <property type="protein sequence ID" value="OHA28776.1"/>
    <property type="molecule type" value="Genomic_DNA"/>
</dbReference>
<evidence type="ECO:0000313" key="2">
    <source>
        <dbReference type="EMBL" id="OHA28776.1"/>
    </source>
</evidence>
<evidence type="ECO:0000313" key="3">
    <source>
        <dbReference type="Proteomes" id="UP000178089"/>
    </source>
</evidence>
<proteinExistence type="predicted"/>
<organism evidence="2 3">
    <name type="scientific">Candidatus Taylorbacteria bacterium RIFCSPHIGHO2_12_FULL_45_16</name>
    <dbReference type="NCBI Taxonomy" id="1802315"/>
    <lineage>
        <taxon>Bacteria</taxon>
        <taxon>Candidatus Tayloriibacteriota</taxon>
    </lineage>
</organism>
<dbReference type="AlphaFoldDB" id="A0A1G2MXX4"/>
<sequence length="112" mass="13104">MDLKTYLLIGISLLISISLIFLVREYERIKKERLHEKLYRILPHKRHGMIPESELLSKLAEAGVVLSYDDFYTLMKEAEKEYVVDSEDDPTMAVAGNHVPRKYCLHDMPLRI</sequence>
<comment type="caution">
    <text evidence="2">The sequence shown here is derived from an EMBL/GenBank/DDBJ whole genome shotgun (WGS) entry which is preliminary data.</text>
</comment>
<keyword evidence="1" id="KW-0472">Membrane</keyword>
<name>A0A1G2MXX4_9BACT</name>
<evidence type="ECO:0000256" key="1">
    <source>
        <dbReference type="SAM" id="Phobius"/>
    </source>
</evidence>
<accession>A0A1G2MXX4</accession>
<gene>
    <name evidence="2" type="ORF">A3F51_02215</name>
</gene>